<name>A0A4S8LQN0_DENBC</name>
<feature type="compositionally biased region" description="Basic and acidic residues" evidence="1">
    <location>
        <begin position="209"/>
        <end position="245"/>
    </location>
</feature>
<evidence type="ECO:0000259" key="2">
    <source>
        <dbReference type="PROSITE" id="PS51011"/>
    </source>
</evidence>
<dbReference type="InterPro" id="IPR036431">
    <property type="entry name" value="ARID_dom_sf"/>
</dbReference>
<feature type="compositionally biased region" description="Polar residues" evidence="1">
    <location>
        <begin position="261"/>
        <end position="280"/>
    </location>
</feature>
<dbReference type="EMBL" id="ML179298">
    <property type="protein sequence ID" value="THU91762.1"/>
    <property type="molecule type" value="Genomic_DNA"/>
</dbReference>
<proteinExistence type="predicted"/>
<accession>A0A4S8LQN0</accession>
<dbReference type="InterPro" id="IPR001606">
    <property type="entry name" value="ARID_dom"/>
</dbReference>
<organism evidence="3 4">
    <name type="scientific">Dendrothele bispora (strain CBS 962.96)</name>
    <dbReference type="NCBI Taxonomy" id="1314807"/>
    <lineage>
        <taxon>Eukaryota</taxon>
        <taxon>Fungi</taxon>
        <taxon>Dikarya</taxon>
        <taxon>Basidiomycota</taxon>
        <taxon>Agaricomycotina</taxon>
        <taxon>Agaricomycetes</taxon>
        <taxon>Agaricomycetidae</taxon>
        <taxon>Agaricales</taxon>
        <taxon>Agaricales incertae sedis</taxon>
        <taxon>Dendrothele</taxon>
    </lineage>
</organism>
<feature type="compositionally biased region" description="Polar residues" evidence="1">
    <location>
        <begin position="151"/>
        <end position="167"/>
    </location>
</feature>
<dbReference type="OrthoDB" id="1938591at2759"/>
<dbReference type="AlphaFoldDB" id="A0A4S8LQN0"/>
<dbReference type="PROSITE" id="PS51011">
    <property type="entry name" value="ARID"/>
    <property type="match status" value="1"/>
</dbReference>
<protein>
    <recommendedName>
        <fullName evidence="2">ARID domain-containing protein</fullName>
    </recommendedName>
</protein>
<evidence type="ECO:0000256" key="1">
    <source>
        <dbReference type="SAM" id="MobiDB-lite"/>
    </source>
</evidence>
<feature type="region of interest" description="Disordered" evidence="1">
    <location>
        <begin position="149"/>
        <end position="287"/>
    </location>
</feature>
<keyword evidence="4" id="KW-1185">Reference proteome</keyword>
<dbReference type="GO" id="GO:0003677">
    <property type="term" value="F:DNA binding"/>
    <property type="evidence" value="ECO:0007669"/>
    <property type="project" value="InterPro"/>
</dbReference>
<reference evidence="3 4" key="1">
    <citation type="journal article" date="2019" name="Nat. Ecol. Evol.">
        <title>Megaphylogeny resolves global patterns of mushroom evolution.</title>
        <authorList>
            <person name="Varga T."/>
            <person name="Krizsan K."/>
            <person name="Foldi C."/>
            <person name="Dima B."/>
            <person name="Sanchez-Garcia M."/>
            <person name="Sanchez-Ramirez S."/>
            <person name="Szollosi G.J."/>
            <person name="Szarkandi J.G."/>
            <person name="Papp V."/>
            <person name="Albert L."/>
            <person name="Andreopoulos W."/>
            <person name="Angelini C."/>
            <person name="Antonin V."/>
            <person name="Barry K.W."/>
            <person name="Bougher N.L."/>
            <person name="Buchanan P."/>
            <person name="Buyck B."/>
            <person name="Bense V."/>
            <person name="Catcheside P."/>
            <person name="Chovatia M."/>
            <person name="Cooper J."/>
            <person name="Damon W."/>
            <person name="Desjardin D."/>
            <person name="Finy P."/>
            <person name="Geml J."/>
            <person name="Haridas S."/>
            <person name="Hughes K."/>
            <person name="Justo A."/>
            <person name="Karasinski D."/>
            <person name="Kautmanova I."/>
            <person name="Kiss B."/>
            <person name="Kocsube S."/>
            <person name="Kotiranta H."/>
            <person name="LaButti K.M."/>
            <person name="Lechner B.E."/>
            <person name="Liimatainen K."/>
            <person name="Lipzen A."/>
            <person name="Lukacs Z."/>
            <person name="Mihaltcheva S."/>
            <person name="Morgado L.N."/>
            <person name="Niskanen T."/>
            <person name="Noordeloos M.E."/>
            <person name="Ohm R.A."/>
            <person name="Ortiz-Santana B."/>
            <person name="Ovrebo C."/>
            <person name="Racz N."/>
            <person name="Riley R."/>
            <person name="Savchenko A."/>
            <person name="Shiryaev A."/>
            <person name="Soop K."/>
            <person name="Spirin V."/>
            <person name="Szebenyi C."/>
            <person name="Tomsovsky M."/>
            <person name="Tulloss R.E."/>
            <person name="Uehling J."/>
            <person name="Grigoriev I.V."/>
            <person name="Vagvolgyi C."/>
            <person name="Papp T."/>
            <person name="Martin F.M."/>
            <person name="Miettinen O."/>
            <person name="Hibbett D.S."/>
            <person name="Nagy L.G."/>
        </authorList>
    </citation>
    <scope>NUCLEOTIDE SEQUENCE [LARGE SCALE GENOMIC DNA]</scope>
    <source>
        <strain evidence="3 4">CBS 962.96</strain>
    </source>
</reference>
<dbReference type="Pfam" id="PF01388">
    <property type="entry name" value="ARID"/>
    <property type="match status" value="1"/>
</dbReference>
<dbReference type="Gene3D" id="1.10.150.60">
    <property type="entry name" value="ARID DNA-binding domain"/>
    <property type="match status" value="1"/>
</dbReference>
<dbReference type="CDD" id="cd16100">
    <property type="entry name" value="ARID"/>
    <property type="match status" value="1"/>
</dbReference>
<sequence length="779" mass="86432">MAVPNVGRGGNAQKQALYSIVQALAMFHAKRNTPLPPGLLGFPSPDYDPTTSPFKDLQPGPEVGSIHIAGKHINIYTLFSAVLSRGGATVLTTNDAWSILLPQFDLPDQHQTPDGSLVNVAQLLRHHYNLIFVPFEDIYRRNLHEKAQAMRQMNASSQPLRPGQSNMPIPRGPNGHLAQSTPNPNLMPPGPQTISSASMPRGPSLPRDPSVDRTPTDYEQDLHSAKRKLEFDESDGKRVRQKTEPFDPGFPAAPVTEPASVGSNNSVPSLPATSAMSSQPRPRHEPSRRKIEYVPLAREVDTYGGRDVKLIEGELFPQAQRRQLRDINDWGTIDIDALTMSLRSRLSTELSYSLTTLTLLSTMKGAQPNTGFRIMDCPELLDEVLDLLEDLAFSDEEDIFDLPAPYDDPHITTNRKLLNEVLNHEAEPFAGLQVRQGSKDPKSGGPQQRPGSLILAVLNIIRNLCIFLDNAEYIARHPRALDLLLRLCSETWNGTTVSPTSPAISLNDLIVIRKDTLHVLFYVAAVFHFVDGAAPSKTVLRLAKRIFFLISSYLVDPAEAVTPFASLQLVGTVIHRPPVLADIALEVFTRIGHSDTNRLVFAKAVPRASLKNLFVSLVHRLPVVDGDFQLLNREQWLSYIEKVVMALYALAFLSPPDLKERLKSDRSLGLKSIILRMVQKLAVHSTPELRSFFMISVRRAVETMKVLDDAKDSFDTSTATVTTLSFGMGYGEVGENDVETGTGLFGGHRDSTWDMMLLREVNMDEQLFSELDSLIRVEY</sequence>
<feature type="domain" description="ARID" evidence="2">
    <location>
        <begin position="14"/>
        <end position="140"/>
    </location>
</feature>
<evidence type="ECO:0000313" key="3">
    <source>
        <dbReference type="EMBL" id="THU91762.1"/>
    </source>
</evidence>
<dbReference type="SUPFAM" id="SSF46774">
    <property type="entry name" value="ARID-like"/>
    <property type="match status" value="1"/>
</dbReference>
<dbReference type="Proteomes" id="UP000297245">
    <property type="component" value="Unassembled WGS sequence"/>
</dbReference>
<gene>
    <name evidence="3" type="ORF">K435DRAFT_840873</name>
</gene>
<dbReference type="SMART" id="SM01014">
    <property type="entry name" value="ARID"/>
    <property type="match status" value="1"/>
</dbReference>
<evidence type="ECO:0000313" key="4">
    <source>
        <dbReference type="Proteomes" id="UP000297245"/>
    </source>
</evidence>